<dbReference type="EMBL" id="CH991548">
    <property type="protein sequence ID" value="EDQ90255.1"/>
    <property type="molecule type" value="Genomic_DNA"/>
</dbReference>
<evidence type="ECO:0000313" key="2">
    <source>
        <dbReference type="Proteomes" id="UP000001357"/>
    </source>
</evidence>
<dbReference type="InParanoid" id="A9UWQ4"/>
<gene>
    <name evidence="1" type="ORF">MONBRDRAFT_36662</name>
</gene>
<name>A9UWQ4_MONBE</name>
<dbReference type="Proteomes" id="UP000001357">
    <property type="component" value="Unassembled WGS sequence"/>
</dbReference>
<protein>
    <submittedName>
        <fullName evidence="1">Uncharacterized protein</fullName>
    </submittedName>
</protein>
<dbReference type="AlphaFoldDB" id="A9UWQ4"/>
<accession>A9UWQ4</accession>
<dbReference type="GeneID" id="5890138"/>
<evidence type="ECO:0000313" key="1">
    <source>
        <dbReference type="EMBL" id="EDQ90255.1"/>
    </source>
</evidence>
<reference evidence="1 2" key="1">
    <citation type="journal article" date="2008" name="Nature">
        <title>The genome of the choanoflagellate Monosiga brevicollis and the origin of metazoans.</title>
        <authorList>
            <consortium name="JGI Sequencing"/>
            <person name="King N."/>
            <person name="Westbrook M.J."/>
            <person name="Young S.L."/>
            <person name="Kuo A."/>
            <person name="Abedin M."/>
            <person name="Chapman J."/>
            <person name="Fairclough S."/>
            <person name="Hellsten U."/>
            <person name="Isogai Y."/>
            <person name="Letunic I."/>
            <person name="Marr M."/>
            <person name="Pincus D."/>
            <person name="Putnam N."/>
            <person name="Rokas A."/>
            <person name="Wright K.J."/>
            <person name="Zuzow R."/>
            <person name="Dirks W."/>
            <person name="Good M."/>
            <person name="Goodstein D."/>
            <person name="Lemons D."/>
            <person name="Li W."/>
            <person name="Lyons J.B."/>
            <person name="Morris A."/>
            <person name="Nichols S."/>
            <person name="Richter D.J."/>
            <person name="Salamov A."/>
            <person name="Bork P."/>
            <person name="Lim W.A."/>
            <person name="Manning G."/>
            <person name="Miller W.T."/>
            <person name="McGinnis W."/>
            <person name="Shapiro H."/>
            <person name="Tjian R."/>
            <person name="Grigoriev I.V."/>
            <person name="Rokhsar D."/>
        </authorList>
    </citation>
    <scope>NUCLEOTIDE SEQUENCE [LARGE SCALE GENOMIC DNA]</scope>
    <source>
        <strain evidence="2">MX1 / ATCC 50154</strain>
    </source>
</reference>
<sequence length="153" mass="17107">MALRTLSLTSRLRGRWSDLGRVLAMPAGQQLVQHQAPSIHLRVRALHMQRPQWQQAQVRFCQRMYVPARQNSVVCDTKLDEPSPLTGAASWPGRSIGYDKEIGEYVRCGQPFTDATNHEAACQYHEISFFGTVGSTVARTMISRLPVARAGLT</sequence>
<organism evidence="1 2">
    <name type="scientific">Monosiga brevicollis</name>
    <name type="common">Choanoflagellate</name>
    <dbReference type="NCBI Taxonomy" id="81824"/>
    <lineage>
        <taxon>Eukaryota</taxon>
        <taxon>Choanoflagellata</taxon>
        <taxon>Craspedida</taxon>
        <taxon>Salpingoecidae</taxon>
        <taxon>Monosiga</taxon>
    </lineage>
</organism>
<keyword evidence="2" id="KW-1185">Reference proteome</keyword>
<proteinExistence type="predicted"/>
<dbReference type="RefSeq" id="XP_001745022.1">
    <property type="nucleotide sequence ID" value="XM_001744970.1"/>
</dbReference>
<dbReference type="KEGG" id="mbr:MONBRDRAFT_36662"/>